<keyword evidence="2" id="KW-1185">Reference proteome</keyword>
<dbReference type="Proteomes" id="UP000256970">
    <property type="component" value="Unassembled WGS sequence"/>
</dbReference>
<evidence type="ECO:0000313" key="2">
    <source>
        <dbReference type="Proteomes" id="UP000256970"/>
    </source>
</evidence>
<organism evidence="1 2">
    <name type="scientific">Tetradesmus obliquus</name>
    <name type="common">Green alga</name>
    <name type="synonym">Acutodesmus obliquus</name>
    <dbReference type="NCBI Taxonomy" id="3088"/>
    <lineage>
        <taxon>Eukaryota</taxon>
        <taxon>Viridiplantae</taxon>
        <taxon>Chlorophyta</taxon>
        <taxon>core chlorophytes</taxon>
        <taxon>Chlorophyceae</taxon>
        <taxon>CS clade</taxon>
        <taxon>Sphaeropleales</taxon>
        <taxon>Scenedesmaceae</taxon>
        <taxon>Tetradesmus</taxon>
    </lineage>
</organism>
<evidence type="ECO:0000313" key="1">
    <source>
        <dbReference type="EMBL" id="SZX77773.1"/>
    </source>
</evidence>
<gene>
    <name evidence="1" type="ORF">BQ4739_LOCUS18114</name>
</gene>
<dbReference type="EMBL" id="FNXT01001294">
    <property type="protein sequence ID" value="SZX77773.1"/>
    <property type="molecule type" value="Genomic_DNA"/>
</dbReference>
<accession>A0A383WKK9</accession>
<dbReference type="AlphaFoldDB" id="A0A383WKK9"/>
<name>A0A383WKK9_TETOB</name>
<protein>
    <submittedName>
        <fullName evidence="1">Uncharacterized protein</fullName>
    </submittedName>
</protein>
<sequence length="117" mass="12653">MAHHVARAILDLAAATDHAKDLETTLQCRSFKLELSANVLFAELAFAFDGCGMVHASLRPYENTAFSSMVVPESSLDFLGRPLLALRIAARSAEEVHKEVMAVVELAKAMQPAAQAE</sequence>
<proteinExistence type="predicted"/>
<reference evidence="1 2" key="1">
    <citation type="submission" date="2016-10" db="EMBL/GenBank/DDBJ databases">
        <authorList>
            <person name="Cai Z."/>
        </authorList>
    </citation>
    <scope>NUCLEOTIDE SEQUENCE [LARGE SCALE GENOMIC DNA]</scope>
</reference>